<gene>
    <name evidence="3" type="primary">prsT</name>
    <name evidence="3" type="ORF">EJN92_10555</name>
</gene>
<dbReference type="SMART" id="SM00028">
    <property type="entry name" value="TPR"/>
    <property type="match status" value="16"/>
</dbReference>
<protein>
    <submittedName>
        <fullName evidence="3">PEP-CTERM system TPR-repeat protein PrsT</fullName>
    </submittedName>
</protein>
<dbReference type="Pfam" id="PF14559">
    <property type="entry name" value="TPR_19"/>
    <property type="match status" value="6"/>
</dbReference>
<keyword evidence="4" id="KW-1185">Reference proteome</keyword>
<evidence type="ECO:0000313" key="3">
    <source>
        <dbReference type="EMBL" id="AZP14519.1"/>
    </source>
</evidence>
<keyword evidence="1" id="KW-0802">TPR repeat</keyword>
<name>A0A3S9HR24_9BURK</name>
<dbReference type="KEGG" id="upv:EJN92_10555"/>
<dbReference type="NCBIfam" id="TIGR02917">
    <property type="entry name" value="PEP_TPR_lipo"/>
    <property type="match status" value="1"/>
</dbReference>
<dbReference type="InterPro" id="IPR011990">
    <property type="entry name" value="TPR-like_helical_dom_sf"/>
</dbReference>
<dbReference type="PANTHER" id="PTHR12558:SF13">
    <property type="entry name" value="CELL DIVISION CYCLE PROTEIN 27 HOMOLOG"/>
    <property type="match status" value="1"/>
</dbReference>
<reference evidence="3 4" key="1">
    <citation type="journal article" date="2011" name="Int. J. Syst. Evol. Microbiol.">
        <title>Description of Undibacterium oligocarboniphilum sp. nov., isolated from purified water, and Undibacterium pigrum strain CCUG 49012 as the type strain of Undibacterium parvum sp. nov., and emended descriptions of the genus Undibacterium and the species Undibacterium pigrum.</title>
        <authorList>
            <person name="Eder W."/>
            <person name="Wanner G."/>
            <person name="Ludwig W."/>
            <person name="Busse H.J."/>
            <person name="Ziemke-Kageler F."/>
            <person name="Lang E."/>
        </authorList>
    </citation>
    <scope>NUCLEOTIDE SEQUENCE [LARGE SCALE GENOMIC DNA]</scope>
    <source>
        <strain evidence="3 4">DSM 23061</strain>
    </source>
</reference>
<dbReference type="Gene3D" id="1.25.40.10">
    <property type="entry name" value="Tetratricopeptide repeat domain"/>
    <property type="match status" value="4"/>
</dbReference>
<dbReference type="InterPro" id="IPR014266">
    <property type="entry name" value="PEP-CTERM_TPR_PrsT"/>
</dbReference>
<accession>A0A3S9HR24</accession>
<dbReference type="PANTHER" id="PTHR12558">
    <property type="entry name" value="CELL DIVISION CYCLE 16,23,27"/>
    <property type="match status" value="1"/>
</dbReference>
<dbReference type="AlphaFoldDB" id="A0A3S9HR24"/>
<sequence>MALLTSTLILALSLSACNKAQSTDKFLADAKQYQQKGDNKAAIIQLKNALQQDANNKDARFLLGTIYLETGDALSAEKELQKAVSLGVSPATALQGLSKAKLMLGKAQQVLDDTAQDPRAKTDPAFMSLRGNAYMALGKKPEMKDAFEQVLKIDPNYPDALIGLASLAISEGDMDGAHKYADIAVSKNPKNSRVLMFKANLLRAQSKFPEALTAFDDAAKAETENGAAFVAKAEIEIGLKKFEEAQKDISAAKKIGGNAVLVFYTQALLDFSQEKYTAAWESLQQVQKMAPDYLPGLLLSGSVQMAMGAYPQAERFLRKYLEKNPNNLYAQKLLISSVMKGGDSKAALALIEPLLLTQKQDSQLFALAGESYMQQKNFNKATESFEKASALAPKSVEYHTALGLSKLSTGDNGSAIAELEKAKELDAKSSNAGVLLIMTHMRMKETDKALAAANAAEKEQAGNPVIQNLKGAIYLEKKDPVKARASFEKALSLQANYFPSVLNLARMDYQDKKPEAARKRLETVLEKDKKNLQVIVALANLAITEKKEAEAKKWLVLGTTEHPDNPGIVQMQTQYLMSLGEKDKALDLAKKAQASHPSEPDFMELLAMTKLGLGDKAGALDSYQKLAAMLPGSAANQYKVAGAHMALNDNAAAIDALKKTLGIDPHYFEAQLALGSLLAKKGNLDEVLTLSRQIQKDHEKSPAGFIMEGDVLMQQKKATAALLAYEKAYKLNQNGNLVIKLHGAMVADGKAKDADLRINKWLKDHPTDNETRMYLANYNMPKQKSKLAYIEQLQLILKTAPESVMVLNNLAWAYGEEKDPRALEYAEKANKLAENTPVVMDTLGWILVEKGDLARGLPLLEKASTGMPEVLDVRYHYAMALLKSGDKTKAQKELEFIAASKKPFAKMDEVKALLKKNAAT</sequence>
<dbReference type="SUPFAM" id="SSF48452">
    <property type="entry name" value="TPR-like"/>
    <property type="match status" value="4"/>
</dbReference>
<proteinExistence type="predicted"/>
<feature type="chain" id="PRO_5019277370" evidence="2">
    <location>
        <begin position="23"/>
        <end position="920"/>
    </location>
</feature>
<dbReference type="Proteomes" id="UP000275663">
    <property type="component" value="Chromosome"/>
</dbReference>
<evidence type="ECO:0000313" key="4">
    <source>
        <dbReference type="Proteomes" id="UP000275663"/>
    </source>
</evidence>
<evidence type="ECO:0000256" key="1">
    <source>
        <dbReference type="PROSITE-ProRule" id="PRU00339"/>
    </source>
</evidence>
<feature type="signal peptide" evidence="2">
    <location>
        <begin position="1"/>
        <end position="22"/>
    </location>
</feature>
<feature type="repeat" description="TPR" evidence="1">
    <location>
        <begin position="124"/>
        <end position="157"/>
    </location>
</feature>
<dbReference type="PROSITE" id="PS50005">
    <property type="entry name" value="TPR"/>
    <property type="match status" value="2"/>
</dbReference>
<dbReference type="EMBL" id="CP034464">
    <property type="protein sequence ID" value="AZP14519.1"/>
    <property type="molecule type" value="Genomic_DNA"/>
</dbReference>
<dbReference type="Pfam" id="PF13432">
    <property type="entry name" value="TPR_16"/>
    <property type="match status" value="3"/>
</dbReference>
<dbReference type="InterPro" id="IPR019734">
    <property type="entry name" value="TPR_rpt"/>
</dbReference>
<evidence type="ECO:0000256" key="2">
    <source>
        <dbReference type="SAM" id="SignalP"/>
    </source>
</evidence>
<organism evidence="3 4">
    <name type="scientific">Undibacterium parvum</name>
    <dbReference type="NCBI Taxonomy" id="401471"/>
    <lineage>
        <taxon>Bacteria</taxon>
        <taxon>Pseudomonadati</taxon>
        <taxon>Pseudomonadota</taxon>
        <taxon>Betaproteobacteria</taxon>
        <taxon>Burkholderiales</taxon>
        <taxon>Oxalobacteraceae</taxon>
        <taxon>Undibacterium</taxon>
    </lineage>
</organism>
<dbReference type="OrthoDB" id="5290951at2"/>
<keyword evidence="2" id="KW-0732">Signal</keyword>
<feature type="repeat" description="TPR" evidence="1">
    <location>
        <begin position="362"/>
        <end position="395"/>
    </location>
</feature>